<dbReference type="GO" id="GO:0004497">
    <property type="term" value="F:monooxygenase activity"/>
    <property type="evidence" value="ECO:0007669"/>
    <property type="project" value="InterPro"/>
</dbReference>
<reference evidence="10" key="1">
    <citation type="submission" date="2020-06" db="EMBL/GenBank/DDBJ databases">
        <authorList>
            <person name="Li T."/>
            <person name="Hu X."/>
            <person name="Zhang T."/>
            <person name="Song X."/>
            <person name="Zhang H."/>
            <person name="Dai N."/>
            <person name="Sheng W."/>
            <person name="Hou X."/>
            <person name="Wei L."/>
        </authorList>
    </citation>
    <scope>NUCLEOTIDE SEQUENCE</scope>
    <source>
        <strain evidence="10">KEN8</strain>
        <tissue evidence="10">Leaf</tissue>
    </source>
</reference>
<dbReference type="GO" id="GO:0010268">
    <property type="term" value="P:brassinosteroid homeostasis"/>
    <property type="evidence" value="ECO:0007669"/>
    <property type="project" value="TreeGrafter"/>
</dbReference>
<sequence length="738" mass="83867">MSSTDESIRYVGENLGKDPSKATSKRFGSHPPSSVGGRRWSLRQAARRLLDESSTGEDDKEEDSSLVKGTSLIRMREGCMGLGGVVLRARLSVPPPDSHPSSPPLRVFSQCFQLKRIESGVFHFAPRHSVSFLPTPSPRKRWIGDFFFILSPRPWNVPHRWIYDSLPAVPFSLANRSSNLCAFLDKLNEKSYDCKELNEERLLSHFGLSPQAVPLQKPLDDIMFSKHLRDEHKAATTPPAIRSSKEDVHQILINNMNHYAAALVVFLPSVVIAVGLVMVLQWCLKGRKGSEIPGKLGLPFLGETFAFLAAVNSTRGCYDFVRLRRLRYGKWFKTRILGKTHVYVPSVEGAKTVFANDFVLFNKRYLKSMGDMVGKKSLLCVPKEIHGRMRHLLSDPFSMNSISKFVPKFDRELSERLKRLENNGKSFRVLEFSMKVAFDGICDLLTSITDASTLDHLEHDITYVTDAMLSFPLMIPGARYYRGMKARERLIETFKAKITKRRNGEEVSDDFLQSMMQRDSYPPNEKLDDEEIVDNLLTLIIAGQSTTAAAIMWCVKFLDENKQVQDRLREEQLQILRNKPAGALLKYEDLMSMSYGSKVVKETLRMSNVLLWYPRVAVDNCTIEGYEIKKGWNVNIDATQIHYDPDTYKDPMRFNPSRFDEMQKPYSYIPFGSGPRTCLGINMAKVTMLVFLHRLTSGYTWTVDDEDLSLERKAHIPRLQSGCPITLTGLDDTSITNS</sequence>
<dbReference type="EMBL" id="JACGWM010000013">
    <property type="protein sequence ID" value="KAL0332921.1"/>
    <property type="molecule type" value="Genomic_DNA"/>
</dbReference>
<evidence type="ECO:0000256" key="2">
    <source>
        <dbReference type="ARBA" id="ARBA00022692"/>
    </source>
</evidence>
<dbReference type="FunFam" id="1.10.630.10:FF:000086">
    <property type="entry name" value="cytochrome P450 90A1-like isoform X1"/>
    <property type="match status" value="1"/>
</dbReference>
<evidence type="ECO:0000256" key="1">
    <source>
        <dbReference type="ARBA" id="ARBA00004167"/>
    </source>
</evidence>
<evidence type="ECO:0000256" key="9">
    <source>
        <dbReference type="SAM" id="Phobius"/>
    </source>
</evidence>
<keyword evidence="6 7" id="KW-0408">Iron</keyword>
<dbReference type="InterPro" id="IPR002401">
    <property type="entry name" value="Cyt_P450_E_grp-I"/>
</dbReference>
<evidence type="ECO:0000313" key="10">
    <source>
        <dbReference type="EMBL" id="KAL0332921.1"/>
    </source>
</evidence>
<dbReference type="InterPro" id="IPR001128">
    <property type="entry name" value="Cyt_P450"/>
</dbReference>
<evidence type="ECO:0000256" key="4">
    <source>
        <dbReference type="ARBA" id="ARBA00022989"/>
    </source>
</evidence>
<dbReference type="PRINTS" id="PR00463">
    <property type="entry name" value="EP450I"/>
</dbReference>
<evidence type="ECO:0000256" key="3">
    <source>
        <dbReference type="ARBA" id="ARBA00022723"/>
    </source>
</evidence>
<dbReference type="InterPro" id="IPR017972">
    <property type="entry name" value="Cyt_P450_CS"/>
</dbReference>
<reference evidence="10" key="2">
    <citation type="journal article" date="2024" name="Plant">
        <title>Genomic evolution and insights into agronomic trait innovations of Sesamum species.</title>
        <authorList>
            <person name="Miao H."/>
            <person name="Wang L."/>
            <person name="Qu L."/>
            <person name="Liu H."/>
            <person name="Sun Y."/>
            <person name="Le M."/>
            <person name="Wang Q."/>
            <person name="Wei S."/>
            <person name="Zheng Y."/>
            <person name="Lin W."/>
            <person name="Duan Y."/>
            <person name="Cao H."/>
            <person name="Xiong S."/>
            <person name="Wang X."/>
            <person name="Wei L."/>
            <person name="Li C."/>
            <person name="Ma Q."/>
            <person name="Ju M."/>
            <person name="Zhao R."/>
            <person name="Li G."/>
            <person name="Mu C."/>
            <person name="Tian Q."/>
            <person name="Mei H."/>
            <person name="Zhang T."/>
            <person name="Gao T."/>
            <person name="Zhang H."/>
        </authorList>
    </citation>
    <scope>NUCLEOTIDE SEQUENCE</scope>
    <source>
        <strain evidence="10">KEN8</strain>
    </source>
</reference>
<keyword evidence="9" id="KW-0472">Membrane</keyword>
<dbReference type="PANTHER" id="PTHR24286:SF235">
    <property type="entry name" value="CYTOCHROME P450"/>
    <property type="match status" value="1"/>
</dbReference>
<dbReference type="GO" id="GO:0016132">
    <property type="term" value="P:brassinosteroid biosynthetic process"/>
    <property type="evidence" value="ECO:0007669"/>
    <property type="project" value="TreeGrafter"/>
</dbReference>
<dbReference type="InterPro" id="IPR036396">
    <property type="entry name" value="Cyt_P450_sf"/>
</dbReference>
<comment type="subcellular location">
    <subcellularLocation>
        <location evidence="1">Membrane</location>
        <topology evidence="1">Single-pass membrane protein</topology>
    </subcellularLocation>
</comment>
<evidence type="ECO:0000256" key="8">
    <source>
        <dbReference type="SAM" id="MobiDB-lite"/>
    </source>
</evidence>
<feature type="binding site" description="axial binding residue" evidence="7">
    <location>
        <position position="678"/>
    </location>
    <ligand>
        <name>heme</name>
        <dbReference type="ChEBI" id="CHEBI:30413"/>
    </ligand>
    <ligandPart>
        <name>Fe</name>
        <dbReference type="ChEBI" id="CHEBI:18248"/>
    </ligandPart>
</feature>
<organism evidence="10">
    <name type="scientific">Sesamum calycinum</name>
    <dbReference type="NCBI Taxonomy" id="2727403"/>
    <lineage>
        <taxon>Eukaryota</taxon>
        <taxon>Viridiplantae</taxon>
        <taxon>Streptophyta</taxon>
        <taxon>Embryophyta</taxon>
        <taxon>Tracheophyta</taxon>
        <taxon>Spermatophyta</taxon>
        <taxon>Magnoliopsida</taxon>
        <taxon>eudicotyledons</taxon>
        <taxon>Gunneridae</taxon>
        <taxon>Pentapetalae</taxon>
        <taxon>asterids</taxon>
        <taxon>lamiids</taxon>
        <taxon>Lamiales</taxon>
        <taxon>Pedaliaceae</taxon>
        <taxon>Sesamum</taxon>
    </lineage>
</organism>
<feature type="transmembrane region" description="Helical" evidence="9">
    <location>
        <begin position="259"/>
        <end position="284"/>
    </location>
</feature>
<dbReference type="GO" id="GO:0016705">
    <property type="term" value="F:oxidoreductase activity, acting on paired donors, with incorporation or reduction of molecular oxygen"/>
    <property type="evidence" value="ECO:0007669"/>
    <property type="project" value="InterPro"/>
</dbReference>
<dbReference type="CDD" id="cd11043">
    <property type="entry name" value="CYP90-like"/>
    <property type="match status" value="1"/>
</dbReference>
<accession>A0AAW2MS62</accession>
<keyword evidence="7" id="KW-0349">Heme</keyword>
<proteinExistence type="predicted"/>
<comment type="caution">
    <text evidence="10">The sequence shown here is derived from an EMBL/GenBank/DDBJ whole genome shotgun (WGS) entry which is preliminary data.</text>
</comment>
<dbReference type="PROSITE" id="PS00086">
    <property type="entry name" value="CYTOCHROME_P450"/>
    <property type="match status" value="1"/>
</dbReference>
<feature type="region of interest" description="Disordered" evidence="8">
    <location>
        <begin position="1"/>
        <end position="67"/>
    </location>
</feature>
<name>A0AAW2MS62_9LAMI</name>
<evidence type="ECO:0000256" key="6">
    <source>
        <dbReference type="ARBA" id="ARBA00023004"/>
    </source>
</evidence>
<protein>
    <submittedName>
        <fullName evidence="10">Abscisic acid 8'-hydroxylase 2</fullName>
    </submittedName>
</protein>
<comment type="cofactor">
    <cofactor evidence="7">
        <name>heme</name>
        <dbReference type="ChEBI" id="CHEBI:30413"/>
    </cofactor>
</comment>
<keyword evidence="5" id="KW-0560">Oxidoreductase</keyword>
<dbReference type="GO" id="GO:0016125">
    <property type="term" value="P:sterol metabolic process"/>
    <property type="evidence" value="ECO:0007669"/>
    <property type="project" value="TreeGrafter"/>
</dbReference>
<keyword evidence="3 7" id="KW-0479">Metal-binding</keyword>
<dbReference type="GO" id="GO:0016020">
    <property type="term" value="C:membrane"/>
    <property type="evidence" value="ECO:0007669"/>
    <property type="project" value="UniProtKB-SubCell"/>
</dbReference>
<evidence type="ECO:0000256" key="5">
    <source>
        <dbReference type="ARBA" id="ARBA00023002"/>
    </source>
</evidence>
<dbReference type="SUPFAM" id="SSF48264">
    <property type="entry name" value="Cytochrome P450"/>
    <property type="match status" value="1"/>
</dbReference>
<feature type="compositionally biased region" description="Acidic residues" evidence="8">
    <location>
        <begin position="54"/>
        <end position="64"/>
    </location>
</feature>
<evidence type="ECO:0000256" key="7">
    <source>
        <dbReference type="PIRSR" id="PIRSR602401-1"/>
    </source>
</evidence>
<dbReference type="PRINTS" id="PR00385">
    <property type="entry name" value="P450"/>
</dbReference>
<dbReference type="GO" id="GO:0005506">
    <property type="term" value="F:iron ion binding"/>
    <property type="evidence" value="ECO:0007669"/>
    <property type="project" value="InterPro"/>
</dbReference>
<dbReference type="PANTHER" id="PTHR24286">
    <property type="entry name" value="CYTOCHROME P450 26"/>
    <property type="match status" value="1"/>
</dbReference>
<keyword evidence="2 9" id="KW-0812">Transmembrane</keyword>
<dbReference type="GO" id="GO:0020037">
    <property type="term" value="F:heme binding"/>
    <property type="evidence" value="ECO:0007669"/>
    <property type="project" value="InterPro"/>
</dbReference>
<dbReference type="Pfam" id="PF00067">
    <property type="entry name" value="p450"/>
    <property type="match status" value="1"/>
</dbReference>
<dbReference type="AlphaFoldDB" id="A0AAW2MS62"/>
<dbReference type="Gene3D" id="1.10.630.10">
    <property type="entry name" value="Cytochrome P450"/>
    <property type="match status" value="1"/>
</dbReference>
<keyword evidence="4 9" id="KW-1133">Transmembrane helix</keyword>
<gene>
    <name evidence="10" type="ORF">Scaly_2193600</name>
</gene>